<evidence type="ECO:0000256" key="10">
    <source>
        <dbReference type="NCBIfam" id="TIGR00187"/>
    </source>
</evidence>
<feature type="repeat" description="Lumazine-binding" evidence="11">
    <location>
        <begin position="100"/>
        <end position="196"/>
    </location>
</feature>
<comment type="caution">
    <text evidence="13">The sequence shown here is derived from an EMBL/GenBank/DDBJ whole genome shotgun (WGS) entry which is preliminary data.</text>
</comment>
<protein>
    <recommendedName>
        <fullName evidence="6 10">Riboflavin synthase</fullName>
        <ecNumber evidence="5 10">2.5.1.9</ecNumber>
    </recommendedName>
</protein>
<sequence>MSNIFTGLIEEKGKVITLTKSINGYKIKIRAKKIMENIKKGDSIAVNGVCLTVKKFSLNEFEADVMNETLKRSNLKRLKINDEINLEKSLTLNSYLGGHLVTGDVDCEGKIIKIIKDGFAIKYEIELEKRYLKYIVEKGRITVDGASLTVIDNTNRSFTVSIIPHTQDNIILSNKKIGDYVNIETDLIAKHIENLIKNEEKSIEKLLKKF</sequence>
<reference evidence="13 14" key="1">
    <citation type="submission" date="2019-03" db="EMBL/GenBank/DDBJ databases">
        <title>Genomic Encyclopedia of Type Strains, Phase IV (KMG-IV): sequencing the most valuable type-strain genomes for metagenomic binning, comparative biology and taxonomic classification.</title>
        <authorList>
            <person name="Goeker M."/>
        </authorList>
    </citation>
    <scope>NUCLEOTIDE SEQUENCE [LARGE SCALE GENOMIC DNA]</scope>
    <source>
        <strain evidence="13 14">DSM 100055</strain>
    </source>
</reference>
<keyword evidence="7" id="KW-0686">Riboflavin biosynthesis</keyword>
<dbReference type="InterPro" id="IPR026017">
    <property type="entry name" value="Lumazine-bd_dom"/>
</dbReference>
<evidence type="ECO:0000259" key="12">
    <source>
        <dbReference type="PROSITE" id="PS51177"/>
    </source>
</evidence>
<dbReference type="EMBL" id="SOBG01000002">
    <property type="protein sequence ID" value="TDT72034.1"/>
    <property type="molecule type" value="Genomic_DNA"/>
</dbReference>
<dbReference type="PANTHER" id="PTHR21098">
    <property type="entry name" value="RIBOFLAVIN SYNTHASE ALPHA CHAIN"/>
    <property type="match status" value="1"/>
</dbReference>
<dbReference type="PANTHER" id="PTHR21098:SF12">
    <property type="entry name" value="RIBOFLAVIN SYNTHASE"/>
    <property type="match status" value="1"/>
</dbReference>
<comment type="pathway">
    <text evidence="3">Cofactor biosynthesis; riboflavin biosynthesis; riboflavin from 2-hydroxy-3-oxobutyl phosphate and 5-amino-6-(D-ribitylamino)uracil: step 2/2.</text>
</comment>
<accession>A0AA46DZZ6</accession>
<keyword evidence="8" id="KW-0808">Transferase</keyword>
<dbReference type="PIRSF" id="PIRSF000498">
    <property type="entry name" value="Riboflavin_syn_A"/>
    <property type="match status" value="1"/>
</dbReference>
<feature type="domain" description="Lumazine-binding" evidence="12">
    <location>
        <begin position="100"/>
        <end position="196"/>
    </location>
</feature>
<dbReference type="Proteomes" id="UP000294678">
    <property type="component" value="Unassembled WGS sequence"/>
</dbReference>
<evidence type="ECO:0000256" key="8">
    <source>
        <dbReference type="ARBA" id="ARBA00022679"/>
    </source>
</evidence>
<dbReference type="AlphaFoldDB" id="A0AA46DZZ6"/>
<dbReference type="GO" id="GO:0009231">
    <property type="term" value="P:riboflavin biosynthetic process"/>
    <property type="evidence" value="ECO:0007669"/>
    <property type="project" value="UniProtKB-KW"/>
</dbReference>
<dbReference type="FunFam" id="2.40.30.20:FF:000004">
    <property type="entry name" value="Riboflavin synthase, alpha subunit"/>
    <property type="match status" value="1"/>
</dbReference>
<dbReference type="EC" id="2.5.1.9" evidence="5 10"/>
<proteinExistence type="predicted"/>
<dbReference type="InterPro" id="IPR017938">
    <property type="entry name" value="Riboflavin_synthase-like_b-brl"/>
</dbReference>
<evidence type="ECO:0000256" key="2">
    <source>
        <dbReference type="ARBA" id="ARBA00002803"/>
    </source>
</evidence>
<evidence type="ECO:0000313" key="14">
    <source>
        <dbReference type="Proteomes" id="UP000294678"/>
    </source>
</evidence>
<dbReference type="FunFam" id="2.40.30.20:FF:000003">
    <property type="entry name" value="Riboflavin synthase, alpha subunit"/>
    <property type="match status" value="1"/>
</dbReference>
<evidence type="ECO:0000256" key="7">
    <source>
        <dbReference type="ARBA" id="ARBA00022619"/>
    </source>
</evidence>
<dbReference type="Pfam" id="PF00677">
    <property type="entry name" value="Lum_binding"/>
    <property type="match status" value="2"/>
</dbReference>
<dbReference type="NCBIfam" id="TIGR00187">
    <property type="entry name" value="ribE"/>
    <property type="match status" value="1"/>
</dbReference>
<dbReference type="CDD" id="cd00402">
    <property type="entry name" value="Riboflavin_synthase_like"/>
    <property type="match status" value="1"/>
</dbReference>
<evidence type="ECO:0000313" key="13">
    <source>
        <dbReference type="EMBL" id="TDT72034.1"/>
    </source>
</evidence>
<evidence type="ECO:0000256" key="9">
    <source>
        <dbReference type="ARBA" id="ARBA00022737"/>
    </source>
</evidence>
<evidence type="ECO:0000256" key="3">
    <source>
        <dbReference type="ARBA" id="ARBA00004887"/>
    </source>
</evidence>
<dbReference type="GO" id="GO:0004746">
    <property type="term" value="F:riboflavin synthase activity"/>
    <property type="evidence" value="ECO:0007669"/>
    <property type="project" value="UniProtKB-UniRule"/>
</dbReference>
<name>A0AA46DZZ6_9FUSO</name>
<dbReference type="PROSITE" id="PS51177">
    <property type="entry name" value="LUMAZINE_BIND"/>
    <property type="match status" value="2"/>
</dbReference>
<dbReference type="NCBIfam" id="NF006767">
    <property type="entry name" value="PRK09289.1"/>
    <property type="match status" value="1"/>
</dbReference>
<dbReference type="InterPro" id="IPR023366">
    <property type="entry name" value="ATP_synth_asu-like_sf"/>
</dbReference>
<evidence type="ECO:0000256" key="4">
    <source>
        <dbReference type="ARBA" id="ARBA00011233"/>
    </source>
</evidence>
<evidence type="ECO:0000256" key="5">
    <source>
        <dbReference type="ARBA" id="ARBA00012827"/>
    </source>
</evidence>
<evidence type="ECO:0000256" key="6">
    <source>
        <dbReference type="ARBA" id="ARBA00013950"/>
    </source>
</evidence>
<dbReference type="InterPro" id="IPR001783">
    <property type="entry name" value="Lumazine-bd"/>
</dbReference>
<comment type="subunit">
    <text evidence="4">Homotrimer.</text>
</comment>
<dbReference type="Gene3D" id="2.40.30.20">
    <property type="match status" value="2"/>
</dbReference>
<keyword evidence="9" id="KW-0677">Repeat</keyword>
<gene>
    <name evidence="13" type="ORF">EV215_0730</name>
</gene>
<keyword evidence="14" id="KW-1185">Reference proteome</keyword>
<comment type="function">
    <text evidence="2">Catalyzes the dismutation of two molecules of 6,7-dimethyl-8-ribityllumazine, resulting in the formation of riboflavin and 5-amino-6-(D-ribitylamino)uracil.</text>
</comment>
<dbReference type="SUPFAM" id="SSF63380">
    <property type="entry name" value="Riboflavin synthase domain-like"/>
    <property type="match status" value="2"/>
</dbReference>
<feature type="domain" description="Lumazine-binding" evidence="12">
    <location>
        <begin position="4"/>
        <end position="99"/>
    </location>
</feature>
<evidence type="ECO:0000256" key="11">
    <source>
        <dbReference type="PROSITE-ProRule" id="PRU00524"/>
    </source>
</evidence>
<organism evidence="13 14">
    <name type="scientific">Hypnocyclicus thermotrophus</name>
    <dbReference type="NCBI Taxonomy" id="1627895"/>
    <lineage>
        <taxon>Bacteria</taxon>
        <taxon>Fusobacteriati</taxon>
        <taxon>Fusobacteriota</taxon>
        <taxon>Fusobacteriia</taxon>
        <taxon>Fusobacteriales</taxon>
        <taxon>Fusobacteriaceae</taxon>
        <taxon>Hypnocyclicus</taxon>
    </lineage>
</organism>
<evidence type="ECO:0000256" key="1">
    <source>
        <dbReference type="ARBA" id="ARBA00000968"/>
    </source>
</evidence>
<comment type="catalytic activity">
    <reaction evidence="1">
        <text>2 6,7-dimethyl-8-(1-D-ribityl)lumazine + H(+) = 5-amino-6-(D-ribitylamino)uracil + riboflavin</text>
        <dbReference type="Rhea" id="RHEA:20772"/>
        <dbReference type="ChEBI" id="CHEBI:15378"/>
        <dbReference type="ChEBI" id="CHEBI:15934"/>
        <dbReference type="ChEBI" id="CHEBI:57986"/>
        <dbReference type="ChEBI" id="CHEBI:58201"/>
        <dbReference type="EC" id="2.5.1.9"/>
    </reaction>
</comment>
<feature type="repeat" description="Lumazine-binding" evidence="11">
    <location>
        <begin position="4"/>
        <end position="99"/>
    </location>
</feature>